<evidence type="ECO:0000313" key="11">
    <source>
        <dbReference type="Proteomes" id="UP000198327"/>
    </source>
</evidence>
<dbReference type="SUPFAM" id="SSF53155">
    <property type="entry name" value="Methylated DNA-protein cysteine methyltransferase domain"/>
    <property type="match status" value="1"/>
</dbReference>
<dbReference type="Proteomes" id="UP000198327">
    <property type="component" value="Unassembled WGS sequence"/>
</dbReference>
<dbReference type="SUPFAM" id="SSF46767">
    <property type="entry name" value="Methylated DNA-protein cysteine methyltransferase, C-terminal domain"/>
    <property type="match status" value="1"/>
</dbReference>
<evidence type="ECO:0000256" key="8">
    <source>
        <dbReference type="ARBA" id="ARBA00049348"/>
    </source>
</evidence>
<evidence type="ECO:0000256" key="2">
    <source>
        <dbReference type="ARBA" id="ARBA00008711"/>
    </source>
</evidence>
<dbReference type="GO" id="GO:0032259">
    <property type="term" value="P:methylation"/>
    <property type="evidence" value="ECO:0007669"/>
    <property type="project" value="UniProtKB-KW"/>
</dbReference>
<evidence type="ECO:0000256" key="5">
    <source>
        <dbReference type="ARBA" id="ARBA00022679"/>
    </source>
</evidence>
<evidence type="ECO:0000256" key="7">
    <source>
        <dbReference type="ARBA" id="ARBA00023204"/>
    </source>
</evidence>
<sequence length="172" mass="17413">MPYVLFDTSIGRCGLAWSDVGITAVALPEPEDDLVRYLRGFAPGVGELDALAADAVALIGALLGGSDPDMSSIPVVLDVSPFDKAVYDATRAIPRGATLTYGAVARQLGQPGAAQAVGGALGRNPVPIIIPCHRVLGAGREVGGFSAPGGASTKEKILAIEGVAGFGEPTLF</sequence>
<comment type="catalytic activity">
    <reaction evidence="1">
        <text>a 4-O-methyl-thymidine in DNA + L-cysteinyl-[protein] = a thymidine in DNA + S-methyl-L-cysteinyl-[protein]</text>
        <dbReference type="Rhea" id="RHEA:53428"/>
        <dbReference type="Rhea" id="RHEA-COMP:10131"/>
        <dbReference type="Rhea" id="RHEA-COMP:10132"/>
        <dbReference type="Rhea" id="RHEA-COMP:13555"/>
        <dbReference type="Rhea" id="RHEA-COMP:13556"/>
        <dbReference type="ChEBI" id="CHEBI:29950"/>
        <dbReference type="ChEBI" id="CHEBI:82612"/>
        <dbReference type="ChEBI" id="CHEBI:137386"/>
        <dbReference type="ChEBI" id="CHEBI:137387"/>
        <dbReference type="EC" id="2.1.1.63"/>
    </reaction>
</comment>
<dbReference type="PANTHER" id="PTHR10815:SF5">
    <property type="entry name" value="METHYLATED-DNA--PROTEIN-CYSTEINE METHYLTRANSFERASE"/>
    <property type="match status" value="1"/>
</dbReference>
<keyword evidence="5 10" id="KW-0808">Transferase</keyword>
<comment type="catalytic activity">
    <reaction evidence="8">
        <text>a 6-O-methyl-2'-deoxyguanosine in DNA + L-cysteinyl-[protein] = S-methyl-L-cysteinyl-[protein] + a 2'-deoxyguanosine in DNA</text>
        <dbReference type="Rhea" id="RHEA:24000"/>
        <dbReference type="Rhea" id="RHEA-COMP:10131"/>
        <dbReference type="Rhea" id="RHEA-COMP:10132"/>
        <dbReference type="Rhea" id="RHEA-COMP:11367"/>
        <dbReference type="Rhea" id="RHEA-COMP:11368"/>
        <dbReference type="ChEBI" id="CHEBI:29950"/>
        <dbReference type="ChEBI" id="CHEBI:82612"/>
        <dbReference type="ChEBI" id="CHEBI:85445"/>
        <dbReference type="ChEBI" id="CHEBI:85448"/>
        <dbReference type="EC" id="2.1.1.63"/>
    </reaction>
</comment>
<proteinExistence type="inferred from homology"/>
<dbReference type="Pfam" id="PF01035">
    <property type="entry name" value="DNA_binding_1"/>
    <property type="match status" value="1"/>
</dbReference>
<dbReference type="InterPro" id="IPR036217">
    <property type="entry name" value="MethylDNA_cys_MeTrfase_DNAb"/>
</dbReference>
<reference evidence="11" key="1">
    <citation type="submission" date="2017-06" db="EMBL/GenBank/DDBJ databases">
        <authorList>
            <person name="Varghese N."/>
            <person name="Submissions S."/>
        </authorList>
    </citation>
    <scope>NUCLEOTIDE SEQUENCE [LARGE SCALE GENOMIC DNA]</scope>
    <source>
        <strain evidence="11">JCM 23211</strain>
    </source>
</reference>
<evidence type="ECO:0000256" key="1">
    <source>
        <dbReference type="ARBA" id="ARBA00001286"/>
    </source>
</evidence>
<keyword evidence="6" id="KW-0227">DNA damage</keyword>
<dbReference type="GO" id="GO:0003908">
    <property type="term" value="F:methylated-DNA-[protein]-cysteine S-methyltransferase activity"/>
    <property type="evidence" value="ECO:0007669"/>
    <property type="project" value="UniProtKB-EC"/>
</dbReference>
<dbReference type="PANTHER" id="PTHR10815">
    <property type="entry name" value="METHYLATED-DNA--PROTEIN-CYSTEINE METHYLTRANSFERASE"/>
    <property type="match status" value="1"/>
</dbReference>
<dbReference type="InterPro" id="IPR036631">
    <property type="entry name" value="MGMT_N_sf"/>
</dbReference>
<dbReference type="RefSeq" id="WP_089245175.1">
    <property type="nucleotide sequence ID" value="NZ_FZOW01000004.1"/>
</dbReference>
<dbReference type="STRING" id="398843.A3K89_16450"/>
<dbReference type="InterPro" id="IPR014048">
    <property type="entry name" value="MethylDNA_cys_MeTrfase_DNA-bd"/>
</dbReference>
<keyword evidence="7" id="KW-0234">DNA repair</keyword>
<dbReference type="InterPro" id="IPR036388">
    <property type="entry name" value="WH-like_DNA-bd_sf"/>
</dbReference>
<dbReference type="OrthoDB" id="9802228at2"/>
<evidence type="ECO:0000256" key="3">
    <source>
        <dbReference type="ARBA" id="ARBA00011918"/>
    </source>
</evidence>
<dbReference type="InterPro" id="IPR001497">
    <property type="entry name" value="MethylDNA_cys_MeTrfase_AS"/>
</dbReference>
<accession>A0A239GGB8</accession>
<dbReference type="Gene3D" id="1.10.10.10">
    <property type="entry name" value="Winged helix-like DNA-binding domain superfamily/Winged helix DNA-binding domain"/>
    <property type="match status" value="1"/>
</dbReference>
<evidence type="ECO:0000256" key="4">
    <source>
        <dbReference type="ARBA" id="ARBA00022603"/>
    </source>
</evidence>
<dbReference type="AlphaFoldDB" id="A0A239GGB8"/>
<gene>
    <name evidence="10" type="ORF">SAMN05421642_104228</name>
</gene>
<dbReference type="EMBL" id="FZOW01000004">
    <property type="protein sequence ID" value="SNS68179.1"/>
    <property type="molecule type" value="Genomic_DNA"/>
</dbReference>
<keyword evidence="11" id="KW-1185">Reference proteome</keyword>
<evidence type="ECO:0000313" key="10">
    <source>
        <dbReference type="EMBL" id="SNS68179.1"/>
    </source>
</evidence>
<keyword evidence="4 10" id="KW-0489">Methyltransferase</keyword>
<dbReference type="GO" id="GO:0006281">
    <property type="term" value="P:DNA repair"/>
    <property type="evidence" value="ECO:0007669"/>
    <property type="project" value="UniProtKB-KW"/>
</dbReference>
<dbReference type="PROSITE" id="PS00374">
    <property type="entry name" value="MGMT"/>
    <property type="match status" value="1"/>
</dbReference>
<evidence type="ECO:0000256" key="6">
    <source>
        <dbReference type="ARBA" id="ARBA00022763"/>
    </source>
</evidence>
<organism evidence="10 11">
    <name type="scientific">Rhodococcoides kyotonense</name>
    <dbReference type="NCBI Taxonomy" id="398843"/>
    <lineage>
        <taxon>Bacteria</taxon>
        <taxon>Bacillati</taxon>
        <taxon>Actinomycetota</taxon>
        <taxon>Actinomycetes</taxon>
        <taxon>Mycobacteriales</taxon>
        <taxon>Nocardiaceae</taxon>
        <taxon>Rhodococcoides</taxon>
    </lineage>
</organism>
<dbReference type="NCBIfam" id="TIGR00589">
    <property type="entry name" value="ogt"/>
    <property type="match status" value="1"/>
</dbReference>
<name>A0A239GGB8_9NOCA</name>
<evidence type="ECO:0000259" key="9">
    <source>
        <dbReference type="Pfam" id="PF01035"/>
    </source>
</evidence>
<dbReference type="CDD" id="cd06445">
    <property type="entry name" value="ATase"/>
    <property type="match status" value="1"/>
</dbReference>
<comment type="similarity">
    <text evidence="2">Belongs to the MGMT family.</text>
</comment>
<dbReference type="FunFam" id="1.10.10.10:FF:000214">
    <property type="entry name" value="Methylated-DNA--protein-cysteine methyltransferase"/>
    <property type="match status" value="1"/>
</dbReference>
<protein>
    <recommendedName>
        <fullName evidence="3">methylated-DNA--[protein]-cysteine S-methyltransferase</fullName>
        <ecNumber evidence="3">2.1.1.63</ecNumber>
    </recommendedName>
</protein>
<dbReference type="EC" id="2.1.1.63" evidence="3"/>
<feature type="domain" description="Methylated-DNA-[protein]-cysteine S-methyltransferase DNA binding" evidence="9">
    <location>
        <begin position="81"/>
        <end position="163"/>
    </location>
</feature>